<dbReference type="PRINTS" id="PR00401">
    <property type="entry name" value="SH2DOMAIN"/>
</dbReference>
<accession>A0ABR4Q682</accession>
<keyword evidence="4 11" id="KW-0418">Kinase</keyword>
<dbReference type="InterPro" id="IPR001245">
    <property type="entry name" value="Ser-Thr/Tyr_kinase_cat_dom"/>
</dbReference>
<dbReference type="InterPro" id="IPR011009">
    <property type="entry name" value="Kinase-like_dom_sf"/>
</dbReference>
<dbReference type="PANTHER" id="PTHR24418">
    <property type="entry name" value="TYROSINE-PROTEIN KINASE"/>
    <property type="match status" value="1"/>
</dbReference>
<keyword evidence="6 11" id="KW-0829">Tyrosine-protein kinase</keyword>
<keyword evidence="5 10" id="KW-0067">ATP-binding</keyword>
<dbReference type="Pfam" id="PF07714">
    <property type="entry name" value="PK_Tyr_Ser-Thr"/>
    <property type="match status" value="1"/>
</dbReference>
<name>A0ABR4Q682_9CEST</name>
<feature type="binding site" evidence="10">
    <location>
        <position position="298"/>
    </location>
    <ligand>
        <name>ATP</name>
        <dbReference type="ChEBI" id="CHEBI:30616"/>
    </ligand>
</feature>
<evidence type="ECO:0000256" key="9">
    <source>
        <dbReference type="PROSITE-ProRule" id="PRU00192"/>
    </source>
</evidence>
<sequence length="544" mass="62642">MLRPGSTYMKAEELDLLDKIFNDTQSIRSQSRVSLTSQTLQNQYYFHIPSFCENEEKGVPRQLHQSQEANWLPSLQEDLKSLCIQTKGPAKSFPVKALYDYTATRPDECSFNVGDLLTVDDSSNDWWLATNLRTKKKGLIPNNYVTSDMSVSNVLKAWFDVDRMGAERKLLMPGVLPGTYILRPCESAGNPYSLSVRTNGVKIKHFRVYFDESTKRFYLWPSVQFPSLEEMISYYHSESIDGEISLIEARPRRVAPPLSFKDCFIHYEDIKLVKELGRGNFGAVYLGRILSMEVAVKKCLNIKDNQAFRDEAEVMHKLSHQRIMRFLGFCCDAPDNRVLIITEFMPNGALRDYLKTAEGRRLDYRHLISIIDQVVKGMVYLEKVGVVHRDLRAANVLVDADGSVKIADFGLTKILDFSQNFTEDALPFRWTALEAMKRSYQPDTKADVWSFGVFMFEVLTYGKTPFEGYNLRRLLEFLLEGGRLSSPRTYGFECDETVYAIMKSCWNAEPEKRPSFKEISHEIENFIRAKEGSYEACWEKMVEN</sequence>
<evidence type="ECO:0000256" key="8">
    <source>
        <dbReference type="PROSITE-ProRule" id="PRU00191"/>
    </source>
</evidence>
<keyword evidence="1 9" id="KW-0728">SH3 domain</keyword>
<feature type="domain" description="SH2" evidence="12">
    <location>
        <begin position="127"/>
        <end position="258"/>
    </location>
</feature>
<dbReference type="InterPro" id="IPR036860">
    <property type="entry name" value="SH2_dom_sf"/>
</dbReference>
<reference evidence="15 16" key="1">
    <citation type="journal article" date="2022" name="Front. Cell. Infect. Microbiol.">
        <title>The Genomes of Two Strains of Taenia crassiceps the Animal Model for the Study of Human Cysticercosis.</title>
        <authorList>
            <person name="Bobes R.J."/>
            <person name="Estrada K."/>
            <person name="Rios-Valencia D.G."/>
            <person name="Calderon-Gallegos A."/>
            <person name="de la Torre P."/>
            <person name="Carrero J.C."/>
            <person name="Sanchez-Flores A."/>
            <person name="Laclette J.P."/>
        </authorList>
    </citation>
    <scope>NUCLEOTIDE SEQUENCE [LARGE SCALE GENOMIC DNA]</scope>
    <source>
        <strain evidence="15">WFUcys</strain>
    </source>
</reference>
<feature type="domain" description="Protein kinase" evidence="14">
    <location>
        <begin position="270"/>
        <end position="527"/>
    </location>
</feature>
<evidence type="ECO:0000313" key="16">
    <source>
        <dbReference type="Proteomes" id="UP001651158"/>
    </source>
</evidence>
<comment type="similarity">
    <text evidence="11">Belongs to the protein kinase superfamily. Tyr protein kinase family.</text>
</comment>
<evidence type="ECO:0000256" key="10">
    <source>
        <dbReference type="PROSITE-ProRule" id="PRU10141"/>
    </source>
</evidence>
<dbReference type="EMBL" id="JAKROA010000010">
    <property type="protein sequence ID" value="KAL5104890.1"/>
    <property type="molecule type" value="Genomic_DNA"/>
</dbReference>
<dbReference type="InterPro" id="IPR036028">
    <property type="entry name" value="SH3-like_dom_sf"/>
</dbReference>
<protein>
    <recommendedName>
        <fullName evidence="11">Tyrosine-protein kinase</fullName>
        <ecNumber evidence="11">2.7.10.2</ecNumber>
    </recommendedName>
</protein>
<keyword evidence="2 11" id="KW-0808">Transferase</keyword>
<dbReference type="Pfam" id="PF00017">
    <property type="entry name" value="SH2"/>
    <property type="match status" value="1"/>
</dbReference>
<dbReference type="Pfam" id="PF00018">
    <property type="entry name" value="SH3_1"/>
    <property type="match status" value="1"/>
</dbReference>
<evidence type="ECO:0000256" key="4">
    <source>
        <dbReference type="ARBA" id="ARBA00022777"/>
    </source>
</evidence>
<evidence type="ECO:0000313" key="15">
    <source>
        <dbReference type="EMBL" id="KAL5104890.1"/>
    </source>
</evidence>
<keyword evidence="8" id="KW-0727">SH2 domain</keyword>
<dbReference type="PROSITE" id="PS50002">
    <property type="entry name" value="SH3"/>
    <property type="match status" value="1"/>
</dbReference>
<gene>
    <name evidence="15" type="ORF">TcWFU_003176</name>
</gene>
<dbReference type="PROSITE" id="PS00109">
    <property type="entry name" value="PROTEIN_KINASE_TYR"/>
    <property type="match status" value="1"/>
</dbReference>
<evidence type="ECO:0000256" key="3">
    <source>
        <dbReference type="ARBA" id="ARBA00022741"/>
    </source>
</evidence>
<dbReference type="SUPFAM" id="SSF55550">
    <property type="entry name" value="SH2 domain"/>
    <property type="match status" value="1"/>
</dbReference>
<evidence type="ECO:0000256" key="6">
    <source>
        <dbReference type="ARBA" id="ARBA00023137"/>
    </source>
</evidence>
<keyword evidence="3 10" id="KW-0547">Nucleotide-binding</keyword>
<proteinExistence type="inferred from homology"/>
<dbReference type="Gene3D" id="3.30.505.10">
    <property type="entry name" value="SH2 domain"/>
    <property type="match status" value="1"/>
</dbReference>
<dbReference type="SUPFAM" id="SSF50044">
    <property type="entry name" value="SH3-domain"/>
    <property type="match status" value="1"/>
</dbReference>
<keyword evidence="16" id="KW-1185">Reference proteome</keyword>
<dbReference type="InterPro" id="IPR001452">
    <property type="entry name" value="SH3_domain"/>
</dbReference>
<dbReference type="SMART" id="SM00326">
    <property type="entry name" value="SH3"/>
    <property type="match status" value="1"/>
</dbReference>
<organism evidence="15 16">
    <name type="scientific">Taenia crassiceps</name>
    <dbReference type="NCBI Taxonomy" id="6207"/>
    <lineage>
        <taxon>Eukaryota</taxon>
        <taxon>Metazoa</taxon>
        <taxon>Spiralia</taxon>
        <taxon>Lophotrochozoa</taxon>
        <taxon>Platyhelminthes</taxon>
        <taxon>Cestoda</taxon>
        <taxon>Eucestoda</taxon>
        <taxon>Cyclophyllidea</taxon>
        <taxon>Taeniidae</taxon>
        <taxon>Taenia</taxon>
    </lineage>
</organism>
<dbReference type="InterPro" id="IPR008266">
    <property type="entry name" value="Tyr_kinase_AS"/>
</dbReference>
<dbReference type="CDD" id="cd00173">
    <property type="entry name" value="SH2"/>
    <property type="match status" value="1"/>
</dbReference>
<evidence type="ECO:0000259" key="13">
    <source>
        <dbReference type="PROSITE" id="PS50002"/>
    </source>
</evidence>
<dbReference type="Gene3D" id="3.30.200.20">
    <property type="entry name" value="Phosphorylase Kinase, domain 1"/>
    <property type="match status" value="1"/>
</dbReference>
<dbReference type="Gene3D" id="1.10.510.10">
    <property type="entry name" value="Transferase(Phosphotransferase) domain 1"/>
    <property type="match status" value="1"/>
</dbReference>
<dbReference type="PROSITE" id="PS50001">
    <property type="entry name" value="SH2"/>
    <property type="match status" value="1"/>
</dbReference>
<dbReference type="SMART" id="SM00219">
    <property type="entry name" value="TyrKc"/>
    <property type="match status" value="1"/>
</dbReference>
<evidence type="ECO:0000256" key="1">
    <source>
        <dbReference type="ARBA" id="ARBA00022443"/>
    </source>
</evidence>
<dbReference type="PROSITE" id="PS50011">
    <property type="entry name" value="PROTEIN_KINASE_DOM"/>
    <property type="match status" value="1"/>
</dbReference>
<dbReference type="SUPFAM" id="SSF56112">
    <property type="entry name" value="Protein kinase-like (PK-like)"/>
    <property type="match status" value="1"/>
</dbReference>
<dbReference type="Gene3D" id="2.30.30.40">
    <property type="entry name" value="SH3 Domains"/>
    <property type="match status" value="1"/>
</dbReference>
<dbReference type="InterPro" id="IPR000980">
    <property type="entry name" value="SH2"/>
</dbReference>
<comment type="caution">
    <text evidence="15">The sequence shown here is derived from an EMBL/GenBank/DDBJ whole genome shotgun (WGS) entry which is preliminary data.</text>
</comment>
<dbReference type="InterPro" id="IPR050198">
    <property type="entry name" value="Non-receptor_tyrosine_kinases"/>
</dbReference>
<dbReference type="CDD" id="cd00192">
    <property type="entry name" value="PTKc"/>
    <property type="match status" value="1"/>
</dbReference>
<evidence type="ECO:0000256" key="7">
    <source>
        <dbReference type="ARBA" id="ARBA00051245"/>
    </source>
</evidence>
<dbReference type="PROSITE" id="PS00107">
    <property type="entry name" value="PROTEIN_KINASE_ATP"/>
    <property type="match status" value="1"/>
</dbReference>
<dbReference type="Proteomes" id="UP001651158">
    <property type="component" value="Unassembled WGS sequence"/>
</dbReference>
<dbReference type="SMART" id="SM00252">
    <property type="entry name" value="SH2"/>
    <property type="match status" value="1"/>
</dbReference>
<evidence type="ECO:0000256" key="2">
    <source>
        <dbReference type="ARBA" id="ARBA00022679"/>
    </source>
</evidence>
<dbReference type="PRINTS" id="PR00452">
    <property type="entry name" value="SH3DOMAIN"/>
</dbReference>
<evidence type="ECO:0000256" key="11">
    <source>
        <dbReference type="RuleBase" id="RU362096"/>
    </source>
</evidence>
<dbReference type="InterPro" id="IPR020635">
    <property type="entry name" value="Tyr_kinase_cat_dom"/>
</dbReference>
<dbReference type="GO" id="GO:0016301">
    <property type="term" value="F:kinase activity"/>
    <property type="evidence" value="ECO:0007669"/>
    <property type="project" value="UniProtKB-KW"/>
</dbReference>
<feature type="domain" description="SH3" evidence="13">
    <location>
        <begin position="90"/>
        <end position="150"/>
    </location>
</feature>
<evidence type="ECO:0000256" key="5">
    <source>
        <dbReference type="ARBA" id="ARBA00022840"/>
    </source>
</evidence>
<dbReference type="PRINTS" id="PR00109">
    <property type="entry name" value="TYRKINASE"/>
</dbReference>
<evidence type="ECO:0000259" key="12">
    <source>
        <dbReference type="PROSITE" id="PS50001"/>
    </source>
</evidence>
<dbReference type="EC" id="2.7.10.2" evidence="11"/>
<evidence type="ECO:0000259" key="14">
    <source>
        <dbReference type="PROSITE" id="PS50011"/>
    </source>
</evidence>
<comment type="catalytic activity">
    <reaction evidence="7 11">
        <text>L-tyrosyl-[protein] + ATP = O-phospho-L-tyrosyl-[protein] + ADP + H(+)</text>
        <dbReference type="Rhea" id="RHEA:10596"/>
        <dbReference type="Rhea" id="RHEA-COMP:10136"/>
        <dbReference type="Rhea" id="RHEA-COMP:20101"/>
        <dbReference type="ChEBI" id="CHEBI:15378"/>
        <dbReference type="ChEBI" id="CHEBI:30616"/>
        <dbReference type="ChEBI" id="CHEBI:46858"/>
        <dbReference type="ChEBI" id="CHEBI:61978"/>
        <dbReference type="ChEBI" id="CHEBI:456216"/>
        <dbReference type="EC" id="2.7.10.2"/>
    </reaction>
</comment>
<dbReference type="InterPro" id="IPR017441">
    <property type="entry name" value="Protein_kinase_ATP_BS"/>
</dbReference>
<dbReference type="InterPro" id="IPR000719">
    <property type="entry name" value="Prot_kinase_dom"/>
</dbReference>